<dbReference type="Gene3D" id="3.20.20.150">
    <property type="entry name" value="Divalent-metal-dependent TIM barrel enzymes"/>
    <property type="match status" value="1"/>
</dbReference>
<name>A0A7W8QTH7_9ACTN</name>
<gene>
    <name evidence="2" type="ORF">HDA36_006380</name>
</gene>
<proteinExistence type="predicted"/>
<dbReference type="InterPro" id="IPR013022">
    <property type="entry name" value="Xyl_isomerase-like_TIM-brl"/>
</dbReference>
<keyword evidence="2" id="KW-0413">Isomerase</keyword>
<dbReference type="Proteomes" id="UP000572635">
    <property type="component" value="Unassembled WGS sequence"/>
</dbReference>
<evidence type="ECO:0000259" key="1">
    <source>
        <dbReference type="Pfam" id="PF01261"/>
    </source>
</evidence>
<dbReference type="Pfam" id="PF01261">
    <property type="entry name" value="AP_endonuc_2"/>
    <property type="match status" value="1"/>
</dbReference>
<comment type="caution">
    <text evidence="2">The sequence shown here is derived from an EMBL/GenBank/DDBJ whole genome shotgun (WGS) entry which is preliminary data.</text>
</comment>
<dbReference type="InterPro" id="IPR050312">
    <property type="entry name" value="IolE/XylAMocC-like"/>
</dbReference>
<evidence type="ECO:0000313" key="3">
    <source>
        <dbReference type="Proteomes" id="UP000572635"/>
    </source>
</evidence>
<reference evidence="2 3" key="1">
    <citation type="submission" date="2020-08" db="EMBL/GenBank/DDBJ databases">
        <title>Sequencing the genomes of 1000 actinobacteria strains.</title>
        <authorList>
            <person name="Klenk H.-P."/>
        </authorList>
    </citation>
    <scope>NUCLEOTIDE SEQUENCE [LARGE SCALE GENOMIC DNA]</scope>
    <source>
        <strain evidence="2 3">DSM 44551</strain>
    </source>
</reference>
<sequence>MSIERFSLNQATVKRADLATVLDLAAAAGVPAVGLWRDRVAEIGLEEAASRLAGSGLRFSSLCRGGFLTDPGAAGEAWAENLRAIEEAAALAAAGAPGSAPVLVLVVGGLPPGDRDLRGARDRVRRMLHRLAPEARARGVRLALEPMHPVFCADRAVVSTLAQALDLVADLDPEVAGVAVDTYHVWWDPQVLPAIARAGEEGRIACYQVCDWITPVPEGALLGRGLPGTGHIDFASLTRAVEEAGYRGDVEIEVFHREVWDAPFERVVGDCAKSFENTVAPHLRGG</sequence>
<organism evidence="2 3">
    <name type="scientific">Nocardiopsis composta</name>
    <dbReference type="NCBI Taxonomy" id="157465"/>
    <lineage>
        <taxon>Bacteria</taxon>
        <taxon>Bacillati</taxon>
        <taxon>Actinomycetota</taxon>
        <taxon>Actinomycetes</taxon>
        <taxon>Streptosporangiales</taxon>
        <taxon>Nocardiopsidaceae</taxon>
        <taxon>Nocardiopsis</taxon>
    </lineage>
</organism>
<dbReference type="RefSeq" id="WP_184399594.1">
    <property type="nucleotide sequence ID" value="NZ_BAAAJD010000169.1"/>
</dbReference>
<dbReference type="AlphaFoldDB" id="A0A7W8QTH7"/>
<dbReference type="InterPro" id="IPR036237">
    <property type="entry name" value="Xyl_isomerase-like_sf"/>
</dbReference>
<dbReference type="SUPFAM" id="SSF51658">
    <property type="entry name" value="Xylose isomerase-like"/>
    <property type="match status" value="1"/>
</dbReference>
<dbReference type="PANTHER" id="PTHR12110:SF52">
    <property type="entry name" value="XYLOSE ISOMERASE"/>
    <property type="match status" value="1"/>
</dbReference>
<keyword evidence="3" id="KW-1185">Reference proteome</keyword>
<dbReference type="PANTHER" id="PTHR12110">
    <property type="entry name" value="HYDROXYPYRUVATE ISOMERASE"/>
    <property type="match status" value="1"/>
</dbReference>
<dbReference type="EMBL" id="JACHDB010000002">
    <property type="protein sequence ID" value="MBB5436232.1"/>
    <property type="molecule type" value="Genomic_DNA"/>
</dbReference>
<feature type="domain" description="Xylose isomerase-like TIM barrel" evidence="1">
    <location>
        <begin position="22"/>
        <end position="258"/>
    </location>
</feature>
<accession>A0A7W8QTH7</accession>
<dbReference type="GO" id="GO:0016853">
    <property type="term" value="F:isomerase activity"/>
    <property type="evidence" value="ECO:0007669"/>
    <property type="project" value="UniProtKB-KW"/>
</dbReference>
<protein>
    <submittedName>
        <fullName evidence="2">Sugar phosphate isomerase/epimerase</fullName>
    </submittedName>
</protein>
<evidence type="ECO:0000313" key="2">
    <source>
        <dbReference type="EMBL" id="MBB5436232.1"/>
    </source>
</evidence>